<evidence type="ECO:0000313" key="12">
    <source>
        <dbReference type="Proteomes" id="UP000735302"/>
    </source>
</evidence>
<sequence>MKKGICWAFAALQVTPENISTKDGLEDAESFDLPLDSSNLKNNNNNNNNNNYYHHNKNTSSNEKHHHHPQPLGQKNASADPTNPSAVSLLKTTVHSVVDALLGSHEDQENVQPRFTRQEVADHSSPDSCWIVVNNRVYDVTLFLRMHPGGDDIILEYGGYDATTAFIEKGHSPDAFDMLSEYCIGEVAEEDRFPEINHT</sequence>
<evidence type="ECO:0000256" key="3">
    <source>
        <dbReference type="ARBA" id="ARBA00022692"/>
    </source>
</evidence>
<feature type="compositionally biased region" description="Low complexity" evidence="9">
    <location>
        <begin position="37"/>
        <end position="61"/>
    </location>
</feature>
<keyword evidence="4 8" id="KW-0479">Metal-binding</keyword>
<feature type="compositionally biased region" description="Polar residues" evidence="9">
    <location>
        <begin position="73"/>
        <end position="85"/>
    </location>
</feature>
<comment type="subcellular location">
    <subcellularLocation>
        <location evidence="1">Membrane</location>
    </subcellularLocation>
</comment>
<dbReference type="InterPro" id="IPR036400">
    <property type="entry name" value="Cyt_B5-like_heme/steroid_sf"/>
</dbReference>
<dbReference type="GO" id="GO:0020037">
    <property type="term" value="F:heme binding"/>
    <property type="evidence" value="ECO:0007669"/>
    <property type="project" value="UniProtKB-UniRule"/>
</dbReference>
<evidence type="ECO:0000256" key="6">
    <source>
        <dbReference type="ARBA" id="ARBA00023136"/>
    </source>
</evidence>
<keyword evidence="2 8" id="KW-0349">Heme</keyword>
<dbReference type="AlphaFoldDB" id="A0AAV4CSB6"/>
<dbReference type="InterPro" id="IPR018506">
    <property type="entry name" value="Cyt_B5_heme-BS"/>
</dbReference>
<evidence type="ECO:0000256" key="1">
    <source>
        <dbReference type="ARBA" id="ARBA00004370"/>
    </source>
</evidence>
<comment type="similarity">
    <text evidence="7 8">Belongs to the cytochrome b5 family.</text>
</comment>
<dbReference type="InterPro" id="IPR050668">
    <property type="entry name" value="Cytochrome_b5"/>
</dbReference>
<dbReference type="Pfam" id="PF00173">
    <property type="entry name" value="Cyt-b5"/>
    <property type="match status" value="1"/>
</dbReference>
<comment type="caution">
    <text evidence="11">The sequence shown here is derived from an EMBL/GenBank/DDBJ whole genome shotgun (WGS) entry which is preliminary data.</text>
</comment>
<dbReference type="Gene3D" id="3.10.120.10">
    <property type="entry name" value="Cytochrome b5-like heme/steroid binding domain"/>
    <property type="match status" value="1"/>
</dbReference>
<evidence type="ECO:0000256" key="7">
    <source>
        <dbReference type="ARBA" id="ARBA00038168"/>
    </source>
</evidence>
<keyword evidence="5 8" id="KW-0408">Iron</keyword>
<reference evidence="11 12" key="1">
    <citation type="journal article" date="2021" name="Elife">
        <title>Chloroplast acquisition without the gene transfer in kleptoplastic sea slugs, Plakobranchus ocellatus.</title>
        <authorList>
            <person name="Maeda T."/>
            <person name="Takahashi S."/>
            <person name="Yoshida T."/>
            <person name="Shimamura S."/>
            <person name="Takaki Y."/>
            <person name="Nagai Y."/>
            <person name="Toyoda A."/>
            <person name="Suzuki Y."/>
            <person name="Arimoto A."/>
            <person name="Ishii H."/>
            <person name="Satoh N."/>
            <person name="Nishiyama T."/>
            <person name="Hasebe M."/>
            <person name="Maruyama T."/>
            <person name="Minagawa J."/>
            <person name="Obokata J."/>
            <person name="Shigenobu S."/>
        </authorList>
    </citation>
    <scope>NUCLEOTIDE SEQUENCE [LARGE SCALE GENOMIC DNA]</scope>
</reference>
<dbReference type="EMBL" id="BLXT01006930">
    <property type="protein sequence ID" value="GFO34777.1"/>
    <property type="molecule type" value="Genomic_DNA"/>
</dbReference>
<keyword evidence="3" id="KW-0812">Transmembrane</keyword>
<dbReference type="PANTHER" id="PTHR19359">
    <property type="entry name" value="CYTOCHROME B5"/>
    <property type="match status" value="1"/>
</dbReference>
<proteinExistence type="inferred from homology"/>
<dbReference type="FunFam" id="3.10.120.10:FF:000002">
    <property type="entry name" value="Cytochrome b5 type B"/>
    <property type="match status" value="1"/>
</dbReference>
<dbReference type="PROSITE" id="PS00191">
    <property type="entry name" value="CYTOCHROME_B5_1"/>
    <property type="match status" value="1"/>
</dbReference>
<dbReference type="GO" id="GO:0046872">
    <property type="term" value="F:metal ion binding"/>
    <property type="evidence" value="ECO:0007669"/>
    <property type="project" value="UniProtKB-UniRule"/>
</dbReference>
<evidence type="ECO:0000259" key="10">
    <source>
        <dbReference type="PROSITE" id="PS50255"/>
    </source>
</evidence>
<evidence type="ECO:0000256" key="9">
    <source>
        <dbReference type="SAM" id="MobiDB-lite"/>
    </source>
</evidence>
<dbReference type="PROSITE" id="PS50255">
    <property type="entry name" value="CYTOCHROME_B5_2"/>
    <property type="match status" value="1"/>
</dbReference>
<dbReference type="InterPro" id="IPR001199">
    <property type="entry name" value="Cyt_B5-like_heme/steroid-bd"/>
</dbReference>
<name>A0AAV4CSB6_9GAST</name>
<dbReference type="PRINTS" id="PR00363">
    <property type="entry name" value="CYTOCHROMEB5"/>
</dbReference>
<evidence type="ECO:0000256" key="8">
    <source>
        <dbReference type="RuleBase" id="RU362121"/>
    </source>
</evidence>
<evidence type="ECO:0000256" key="4">
    <source>
        <dbReference type="ARBA" id="ARBA00022723"/>
    </source>
</evidence>
<dbReference type="GO" id="GO:0016020">
    <property type="term" value="C:membrane"/>
    <property type="evidence" value="ECO:0007669"/>
    <property type="project" value="UniProtKB-SubCell"/>
</dbReference>
<gene>
    <name evidence="11" type="ORF">PoB_006128200</name>
</gene>
<accession>A0AAV4CSB6</accession>
<evidence type="ECO:0000256" key="2">
    <source>
        <dbReference type="ARBA" id="ARBA00022617"/>
    </source>
</evidence>
<evidence type="ECO:0000313" key="11">
    <source>
        <dbReference type="EMBL" id="GFO34777.1"/>
    </source>
</evidence>
<keyword evidence="12" id="KW-1185">Reference proteome</keyword>
<feature type="domain" description="Cytochrome b5 heme-binding" evidence="10">
    <location>
        <begin position="112"/>
        <end position="188"/>
    </location>
</feature>
<keyword evidence="6" id="KW-0472">Membrane</keyword>
<feature type="region of interest" description="Disordered" evidence="9">
    <location>
        <begin position="35"/>
        <end position="85"/>
    </location>
</feature>
<protein>
    <submittedName>
        <fullName evidence="11">Cytochrome b5</fullName>
    </submittedName>
</protein>
<dbReference type="SMART" id="SM01117">
    <property type="entry name" value="Cyt-b5"/>
    <property type="match status" value="1"/>
</dbReference>
<organism evidence="11 12">
    <name type="scientific">Plakobranchus ocellatus</name>
    <dbReference type="NCBI Taxonomy" id="259542"/>
    <lineage>
        <taxon>Eukaryota</taxon>
        <taxon>Metazoa</taxon>
        <taxon>Spiralia</taxon>
        <taxon>Lophotrochozoa</taxon>
        <taxon>Mollusca</taxon>
        <taxon>Gastropoda</taxon>
        <taxon>Heterobranchia</taxon>
        <taxon>Euthyneura</taxon>
        <taxon>Panpulmonata</taxon>
        <taxon>Sacoglossa</taxon>
        <taxon>Placobranchoidea</taxon>
        <taxon>Plakobranchidae</taxon>
        <taxon>Plakobranchus</taxon>
    </lineage>
</organism>
<dbReference type="SUPFAM" id="SSF55856">
    <property type="entry name" value="Cytochrome b5-like heme/steroid binding domain"/>
    <property type="match status" value="1"/>
</dbReference>
<evidence type="ECO:0000256" key="5">
    <source>
        <dbReference type="ARBA" id="ARBA00023004"/>
    </source>
</evidence>
<dbReference type="Proteomes" id="UP000735302">
    <property type="component" value="Unassembled WGS sequence"/>
</dbReference>